<organism evidence="3 4">
    <name type="scientific">Sandaracinus amylolyticus</name>
    <dbReference type="NCBI Taxonomy" id="927083"/>
    <lineage>
        <taxon>Bacteria</taxon>
        <taxon>Pseudomonadati</taxon>
        <taxon>Myxococcota</taxon>
        <taxon>Polyangia</taxon>
        <taxon>Polyangiales</taxon>
        <taxon>Sandaracinaceae</taxon>
        <taxon>Sandaracinus</taxon>
    </lineage>
</organism>
<dbReference type="RefSeq" id="WP_157069639.1">
    <property type="nucleotide sequence ID" value="NZ_CP011125.1"/>
</dbReference>
<evidence type="ECO:0000313" key="4">
    <source>
        <dbReference type="Proteomes" id="UP000034883"/>
    </source>
</evidence>
<protein>
    <submittedName>
        <fullName evidence="3">Uncharacterized protein</fullName>
    </submittedName>
</protein>
<feature type="signal peptide" evidence="2">
    <location>
        <begin position="1"/>
        <end position="22"/>
    </location>
</feature>
<dbReference type="AlphaFoldDB" id="A0A0F6SGX8"/>
<accession>A0A0F6SGX8</accession>
<evidence type="ECO:0000256" key="2">
    <source>
        <dbReference type="SAM" id="SignalP"/>
    </source>
</evidence>
<dbReference type="Proteomes" id="UP000034883">
    <property type="component" value="Chromosome"/>
</dbReference>
<evidence type="ECO:0000313" key="3">
    <source>
        <dbReference type="EMBL" id="AKF09469.1"/>
    </source>
</evidence>
<keyword evidence="4" id="KW-1185">Reference proteome</keyword>
<dbReference type="EMBL" id="CP011125">
    <property type="protein sequence ID" value="AKF09469.1"/>
    <property type="molecule type" value="Genomic_DNA"/>
</dbReference>
<gene>
    <name evidence="3" type="ORF">DB32_006618</name>
</gene>
<feature type="chain" id="PRO_5002509846" evidence="2">
    <location>
        <begin position="23"/>
        <end position="348"/>
    </location>
</feature>
<dbReference type="STRING" id="927083.DB32_006618"/>
<feature type="region of interest" description="Disordered" evidence="1">
    <location>
        <begin position="27"/>
        <end position="50"/>
    </location>
</feature>
<dbReference type="KEGG" id="samy:DB32_006618"/>
<evidence type="ECO:0000256" key="1">
    <source>
        <dbReference type="SAM" id="MobiDB-lite"/>
    </source>
</evidence>
<sequence length="348" mass="37331">MVRGLARIFALVLLLLAPSSLAAAQETSAGAAPRRPEQLDPAAPLTLRPEGPLRPLAERVARMLSLRAQVAITVGEPPPPGVPEAVPAAHVGLIREGAEVLVTLGGPQGLLYQSRLDLPPARDAAVRAVALAVEALRDAALEGPPPSDRAEGPGARPGERVSFVYYEQEGGLFGVRRRIEPIARPTIYLRLLLGFSTARDTALVGPGVGVGLCIDMSCLVLEGDLPLIPEERSTSLGEIVQYRPISVGMRFQVRPWRWGDFVPGLTFGVLTRFGNAWIEATDASQTVTAFGLRGTLELAWIFAAPFEIVLEPGIDFVSNPARFVREGEVIFLEDVVTVWGVIGVRLRP</sequence>
<proteinExistence type="predicted"/>
<name>A0A0F6SGX8_9BACT</name>
<keyword evidence="2" id="KW-0732">Signal</keyword>
<reference evidence="3 4" key="1">
    <citation type="submission" date="2015-03" db="EMBL/GenBank/DDBJ databases">
        <title>Genome assembly of Sandaracinus amylolyticus DSM 53668.</title>
        <authorList>
            <person name="Sharma G."/>
            <person name="Subramanian S."/>
        </authorList>
    </citation>
    <scope>NUCLEOTIDE SEQUENCE [LARGE SCALE GENOMIC DNA]</scope>
    <source>
        <strain evidence="3 4">DSM 53668</strain>
    </source>
</reference>